<organism evidence="1 2">
    <name type="scientific">Chryseobacterium scophthalmum</name>
    <dbReference type="NCBI Taxonomy" id="59733"/>
    <lineage>
        <taxon>Bacteria</taxon>
        <taxon>Pseudomonadati</taxon>
        <taxon>Bacteroidota</taxon>
        <taxon>Flavobacteriia</taxon>
        <taxon>Flavobacteriales</taxon>
        <taxon>Weeksellaceae</taxon>
        <taxon>Chryseobacterium group</taxon>
        <taxon>Chryseobacterium</taxon>
    </lineage>
</organism>
<accession>A0A1N6EB34</accession>
<name>A0A1N6EB34_9FLAO</name>
<gene>
    <name evidence="1" type="ORF">SAMN05421769_0102</name>
</gene>
<dbReference type="Proteomes" id="UP000184782">
    <property type="component" value="Unassembled WGS sequence"/>
</dbReference>
<dbReference type="STRING" id="59733.SAMN05421769_0102"/>
<evidence type="ECO:0000313" key="2">
    <source>
        <dbReference type="Proteomes" id="UP000184782"/>
    </source>
</evidence>
<dbReference type="OrthoDB" id="1262222at2"/>
<protein>
    <recommendedName>
        <fullName evidence="3">Lipoprotein</fullName>
    </recommendedName>
</protein>
<dbReference type="EMBL" id="FSRQ01000001">
    <property type="protein sequence ID" value="SIN80213.1"/>
    <property type="molecule type" value="Genomic_DNA"/>
</dbReference>
<sequence>MKPIYLFSLLTILFSCTEKYTGEVSFRFCKIKYDVLDEKEEFKVDGQHMVGNQWRLESAKQELALCLCEKYLQNPNKETKDKILEIYNDDFKFYRRQISIKPIYFESILKNRKEVFDYRILVD</sequence>
<evidence type="ECO:0008006" key="3">
    <source>
        <dbReference type="Google" id="ProtNLM"/>
    </source>
</evidence>
<proteinExistence type="predicted"/>
<dbReference type="AlphaFoldDB" id="A0A1N6EB34"/>
<keyword evidence="2" id="KW-1185">Reference proteome</keyword>
<evidence type="ECO:0000313" key="1">
    <source>
        <dbReference type="EMBL" id="SIN80213.1"/>
    </source>
</evidence>
<dbReference type="RefSeq" id="WP_074228057.1">
    <property type="nucleotide sequence ID" value="NZ_FSRQ01000001.1"/>
</dbReference>
<dbReference type="PROSITE" id="PS51257">
    <property type="entry name" value="PROKAR_LIPOPROTEIN"/>
    <property type="match status" value="1"/>
</dbReference>
<reference evidence="2" key="1">
    <citation type="submission" date="2016-12" db="EMBL/GenBank/DDBJ databases">
        <authorList>
            <person name="Varghese N."/>
            <person name="Submissions S."/>
        </authorList>
    </citation>
    <scope>NUCLEOTIDE SEQUENCE [LARGE SCALE GENOMIC DNA]</scope>
    <source>
        <strain evidence="2">DSM 16779</strain>
    </source>
</reference>